<evidence type="ECO:0000256" key="1">
    <source>
        <dbReference type="ARBA" id="ARBA00001141"/>
    </source>
</evidence>
<evidence type="ECO:0000256" key="16">
    <source>
        <dbReference type="ARBA" id="ARBA00023315"/>
    </source>
</evidence>
<evidence type="ECO:0000256" key="19">
    <source>
        <dbReference type="SAM" id="Phobius"/>
    </source>
</evidence>
<dbReference type="GO" id="GO:0003841">
    <property type="term" value="F:1-acylglycerol-3-phosphate O-acyltransferase activity"/>
    <property type="evidence" value="ECO:0007669"/>
    <property type="project" value="UniProtKB-UniRule"/>
</dbReference>
<evidence type="ECO:0000256" key="17">
    <source>
        <dbReference type="ARBA" id="ARBA00037183"/>
    </source>
</evidence>
<gene>
    <name evidence="21" type="ORF">EG19_00530</name>
</gene>
<comment type="pathway">
    <text evidence="4">Lipid metabolism.</text>
</comment>
<keyword evidence="9 18" id="KW-0444">Lipid biosynthesis</keyword>
<comment type="similarity">
    <text evidence="5 18">Belongs to the 1-acyl-sn-glycerol-3-phosphate acyltransferase family.</text>
</comment>
<dbReference type="RefSeq" id="WP_053334898.1">
    <property type="nucleotide sequence ID" value="NZ_JMFG01000011.1"/>
</dbReference>
<evidence type="ECO:0000256" key="9">
    <source>
        <dbReference type="ARBA" id="ARBA00022516"/>
    </source>
</evidence>
<keyword evidence="8" id="KW-1003">Cell membrane</keyword>
<evidence type="ECO:0000259" key="20">
    <source>
        <dbReference type="SMART" id="SM00563"/>
    </source>
</evidence>
<organism evidence="21 22">
    <name type="scientific">Thermoanaerobaculum aquaticum</name>
    <dbReference type="NCBI Taxonomy" id="1312852"/>
    <lineage>
        <taxon>Bacteria</taxon>
        <taxon>Pseudomonadati</taxon>
        <taxon>Acidobacteriota</taxon>
        <taxon>Thermoanaerobaculia</taxon>
        <taxon>Thermoanaerobaculales</taxon>
        <taxon>Thermoanaerobaculaceae</taxon>
        <taxon>Thermoanaerobaculum</taxon>
    </lineage>
</organism>
<evidence type="ECO:0000256" key="5">
    <source>
        <dbReference type="ARBA" id="ARBA00008655"/>
    </source>
</evidence>
<keyword evidence="15 18" id="KW-1208">Phospholipid metabolism</keyword>
<evidence type="ECO:0000256" key="18">
    <source>
        <dbReference type="RuleBase" id="RU361267"/>
    </source>
</evidence>
<dbReference type="CDD" id="cd07989">
    <property type="entry name" value="LPLAT_AGPAT-like"/>
    <property type="match status" value="1"/>
</dbReference>
<keyword evidence="16 18" id="KW-0012">Acyltransferase</keyword>
<evidence type="ECO:0000256" key="14">
    <source>
        <dbReference type="ARBA" id="ARBA00023209"/>
    </source>
</evidence>
<name>A0A062XNE2_9BACT</name>
<evidence type="ECO:0000256" key="11">
    <source>
        <dbReference type="ARBA" id="ARBA00022679"/>
    </source>
</evidence>
<dbReference type="Pfam" id="PF01553">
    <property type="entry name" value="Acyltransferase"/>
    <property type="match status" value="1"/>
</dbReference>
<dbReference type="SMART" id="SM00563">
    <property type="entry name" value="PlsC"/>
    <property type="match status" value="1"/>
</dbReference>
<dbReference type="InterPro" id="IPR002123">
    <property type="entry name" value="Plipid/glycerol_acylTrfase"/>
</dbReference>
<dbReference type="Proteomes" id="UP000027284">
    <property type="component" value="Unassembled WGS sequence"/>
</dbReference>
<keyword evidence="19" id="KW-0812">Transmembrane</keyword>
<dbReference type="OrthoDB" id="9803035at2"/>
<dbReference type="PANTHER" id="PTHR10434:SF59">
    <property type="entry name" value="1-ACYL-SN-GLYCEROL-3-PHOSPHATE ACYLTRANSFERASE"/>
    <property type="match status" value="1"/>
</dbReference>
<evidence type="ECO:0000256" key="10">
    <source>
        <dbReference type="ARBA" id="ARBA00022519"/>
    </source>
</evidence>
<comment type="caution">
    <text evidence="21">The sequence shown here is derived from an EMBL/GenBank/DDBJ whole genome shotgun (WGS) entry which is preliminary data.</text>
</comment>
<keyword evidence="13 19" id="KW-0472">Membrane</keyword>
<evidence type="ECO:0000256" key="6">
    <source>
        <dbReference type="ARBA" id="ARBA00013211"/>
    </source>
</evidence>
<comment type="subcellular location">
    <subcellularLocation>
        <location evidence="2">Cell inner membrane</location>
        <topology evidence="2">Peripheral membrane protein</topology>
    </subcellularLocation>
</comment>
<keyword evidence="19" id="KW-1133">Transmembrane helix</keyword>
<evidence type="ECO:0000256" key="15">
    <source>
        <dbReference type="ARBA" id="ARBA00023264"/>
    </source>
</evidence>
<dbReference type="EMBL" id="JMFG01000011">
    <property type="protein sequence ID" value="KDA54092.1"/>
    <property type="molecule type" value="Genomic_DNA"/>
</dbReference>
<evidence type="ECO:0000256" key="4">
    <source>
        <dbReference type="ARBA" id="ARBA00005189"/>
    </source>
</evidence>
<keyword evidence="10" id="KW-0997">Cell inner membrane</keyword>
<comment type="domain">
    <text evidence="18">The HXXXXD motif is essential for acyltransferase activity and may constitute the binding site for the phosphate moiety of the glycerol-3-phosphate.</text>
</comment>
<evidence type="ECO:0000256" key="13">
    <source>
        <dbReference type="ARBA" id="ARBA00023136"/>
    </source>
</evidence>
<feature type="transmembrane region" description="Helical" evidence="19">
    <location>
        <begin position="6"/>
        <end position="32"/>
    </location>
</feature>
<proteinExistence type="inferred from homology"/>
<keyword evidence="14 18" id="KW-0594">Phospholipid biosynthesis</keyword>
<feature type="domain" description="Phospholipid/glycerol acyltransferase" evidence="20">
    <location>
        <begin position="73"/>
        <end position="187"/>
    </location>
</feature>
<evidence type="ECO:0000313" key="22">
    <source>
        <dbReference type="Proteomes" id="UP000027284"/>
    </source>
</evidence>
<sequence>MVVLRLLHTILAFTVAVVDTVIMGAYGTLVGFLPPKGDWTRNGARLWARIILWACGVRLRVEGAEKLPTDTPVVFMANHESWLDIPALLVAIPGQVRFLAKKSLFSVPFLGWAMRAMGFIPVDRENRRQAIRSFEEAADRIRAGRSVLVFPEETRTPTGELLPFQRGGFLIALKAQLPIVPVGLQGPRRILPKKHYLLRPGTITVRFGEPVLTAGLGVTAKESLMARVREAVDALRTGREAAGLEVVH</sequence>
<dbReference type="EC" id="2.3.1.51" evidence="6 18"/>
<dbReference type="GO" id="GO:0005886">
    <property type="term" value="C:plasma membrane"/>
    <property type="evidence" value="ECO:0007669"/>
    <property type="project" value="UniProtKB-SubCell"/>
</dbReference>
<evidence type="ECO:0000256" key="12">
    <source>
        <dbReference type="ARBA" id="ARBA00023098"/>
    </source>
</evidence>
<protein>
    <recommendedName>
        <fullName evidence="7 18">1-acyl-sn-glycerol-3-phosphate acyltransferase</fullName>
        <ecNumber evidence="6 18">2.3.1.51</ecNumber>
    </recommendedName>
</protein>
<evidence type="ECO:0000313" key="21">
    <source>
        <dbReference type="EMBL" id="KDA54092.1"/>
    </source>
</evidence>
<dbReference type="SUPFAM" id="SSF69593">
    <property type="entry name" value="Glycerol-3-phosphate (1)-acyltransferase"/>
    <property type="match status" value="1"/>
</dbReference>
<comment type="function">
    <text evidence="17">Converts lysophosphatidic acid (LPA) into phosphatidic acid by incorporating acyl moiety at the 2 position.</text>
</comment>
<keyword evidence="12 18" id="KW-0443">Lipid metabolism</keyword>
<comment type="catalytic activity">
    <reaction evidence="1 18">
        <text>a 1-acyl-sn-glycero-3-phosphate + an acyl-CoA = a 1,2-diacyl-sn-glycero-3-phosphate + CoA</text>
        <dbReference type="Rhea" id="RHEA:19709"/>
        <dbReference type="ChEBI" id="CHEBI:57287"/>
        <dbReference type="ChEBI" id="CHEBI:57970"/>
        <dbReference type="ChEBI" id="CHEBI:58342"/>
        <dbReference type="ChEBI" id="CHEBI:58608"/>
        <dbReference type="EC" id="2.3.1.51"/>
    </reaction>
</comment>
<evidence type="ECO:0000256" key="8">
    <source>
        <dbReference type="ARBA" id="ARBA00022475"/>
    </source>
</evidence>
<dbReference type="NCBIfam" id="TIGR00530">
    <property type="entry name" value="AGP_acyltrn"/>
    <property type="match status" value="1"/>
</dbReference>
<dbReference type="GO" id="GO:0006654">
    <property type="term" value="P:phosphatidic acid biosynthetic process"/>
    <property type="evidence" value="ECO:0007669"/>
    <property type="project" value="TreeGrafter"/>
</dbReference>
<dbReference type="InterPro" id="IPR004552">
    <property type="entry name" value="AGP_acyltrans"/>
</dbReference>
<evidence type="ECO:0000256" key="2">
    <source>
        <dbReference type="ARBA" id="ARBA00004417"/>
    </source>
</evidence>
<accession>A0A062XNE2</accession>
<comment type="pathway">
    <text evidence="3">Phospholipid metabolism; CDP-diacylglycerol biosynthesis; CDP-diacylglycerol from sn-glycerol 3-phosphate: step 2/3.</text>
</comment>
<dbReference type="PANTHER" id="PTHR10434">
    <property type="entry name" value="1-ACYL-SN-GLYCEROL-3-PHOSPHATE ACYLTRANSFERASE"/>
    <property type="match status" value="1"/>
</dbReference>
<dbReference type="STRING" id="1312852.EG19_00530"/>
<reference evidence="21 22" key="1">
    <citation type="submission" date="2014-04" db="EMBL/GenBank/DDBJ databases">
        <title>The Genome Sequence of Thermoanaerobaculum aquaticum MP-01, The First Cultivated Group 23 Acidobacterium.</title>
        <authorList>
            <person name="Stamps B.W."/>
            <person name="Losey N.A."/>
            <person name="Lawson P.A."/>
            <person name="Stevenson B.S."/>
        </authorList>
    </citation>
    <scope>NUCLEOTIDE SEQUENCE [LARGE SCALE GENOMIC DNA]</scope>
    <source>
        <strain evidence="21 22">MP-01</strain>
    </source>
</reference>
<keyword evidence="11 18" id="KW-0808">Transferase</keyword>
<dbReference type="AlphaFoldDB" id="A0A062XNE2"/>
<evidence type="ECO:0000256" key="3">
    <source>
        <dbReference type="ARBA" id="ARBA00004728"/>
    </source>
</evidence>
<evidence type="ECO:0000256" key="7">
    <source>
        <dbReference type="ARBA" id="ARBA00016139"/>
    </source>
</evidence>
<keyword evidence="22" id="KW-1185">Reference proteome</keyword>